<dbReference type="InterPro" id="IPR018727">
    <property type="entry name" value="DUF2267"/>
</dbReference>
<comment type="caution">
    <text evidence="1">The sequence shown here is derived from an EMBL/GenBank/DDBJ whole genome shotgun (WGS) entry which is preliminary data.</text>
</comment>
<keyword evidence="2" id="KW-1185">Reference proteome</keyword>
<evidence type="ECO:0000313" key="2">
    <source>
        <dbReference type="Proteomes" id="UP001501570"/>
    </source>
</evidence>
<dbReference type="Gene3D" id="1.10.490.110">
    <property type="entry name" value="Uncharacterized conserved protein DUF2267"/>
    <property type="match status" value="1"/>
</dbReference>
<evidence type="ECO:0000313" key="1">
    <source>
        <dbReference type="EMBL" id="GAA5201456.1"/>
    </source>
</evidence>
<name>A0ABP9SSH5_9ACTN</name>
<sequence length="132" mass="14352">MEREELGMKYDEFVDAVAIRAGMSPAEAEVLAHAALQTLADRLTAGEARDLAAQLPRGLAESLEPRYEKAEAFGLEEFVRRVGNRAAVDLSTAWYGMRAVLATLRGGVSVGEFQDVIGQLGKEYVEALQPAR</sequence>
<dbReference type="InterPro" id="IPR038282">
    <property type="entry name" value="DUF2267_sf"/>
</dbReference>
<gene>
    <name evidence="1" type="ORF">GCM10023322_81460</name>
</gene>
<dbReference type="Proteomes" id="UP001501570">
    <property type="component" value="Unassembled WGS sequence"/>
</dbReference>
<protein>
    <submittedName>
        <fullName evidence="1">DUF2267 domain-containing protein</fullName>
    </submittedName>
</protein>
<dbReference type="Pfam" id="PF10025">
    <property type="entry name" value="DUF2267"/>
    <property type="match status" value="1"/>
</dbReference>
<organism evidence="1 2">
    <name type="scientific">Rugosimonospora acidiphila</name>
    <dbReference type="NCBI Taxonomy" id="556531"/>
    <lineage>
        <taxon>Bacteria</taxon>
        <taxon>Bacillati</taxon>
        <taxon>Actinomycetota</taxon>
        <taxon>Actinomycetes</taxon>
        <taxon>Micromonosporales</taxon>
        <taxon>Micromonosporaceae</taxon>
        <taxon>Rugosimonospora</taxon>
    </lineage>
</organism>
<reference evidence="2" key="1">
    <citation type="journal article" date="2019" name="Int. J. Syst. Evol. Microbiol.">
        <title>The Global Catalogue of Microorganisms (GCM) 10K type strain sequencing project: providing services to taxonomists for standard genome sequencing and annotation.</title>
        <authorList>
            <consortium name="The Broad Institute Genomics Platform"/>
            <consortium name="The Broad Institute Genome Sequencing Center for Infectious Disease"/>
            <person name="Wu L."/>
            <person name="Ma J."/>
        </authorList>
    </citation>
    <scope>NUCLEOTIDE SEQUENCE [LARGE SCALE GENOMIC DNA]</scope>
    <source>
        <strain evidence="2">JCM 18304</strain>
    </source>
</reference>
<accession>A0ABP9SSH5</accession>
<proteinExistence type="predicted"/>
<dbReference type="EMBL" id="BAABJQ010000050">
    <property type="protein sequence ID" value="GAA5201456.1"/>
    <property type="molecule type" value="Genomic_DNA"/>
</dbReference>